<dbReference type="InterPro" id="IPR004101">
    <property type="entry name" value="Mur_ligase_C"/>
</dbReference>
<comment type="pathway">
    <text evidence="3">Cofactor biosynthesis; tetrahydrofolylpolyglutamate biosynthesis.</text>
</comment>
<evidence type="ECO:0000256" key="15">
    <source>
        <dbReference type="ARBA" id="ARBA00030592"/>
    </source>
</evidence>
<evidence type="ECO:0000256" key="5">
    <source>
        <dbReference type="ARBA" id="ARBA00011245"/>
    </source>
</evidence>
<dbReference type="NCBIfam" id="TIGR01499">
    <property type="entry name" value="folC"/>
    <property type="match status" value="1"/>
</dbReference>
<dbReference type="GO" id="GO:0046656">
    <property type="term" value="P:folic acid biosynthetic process"/>
    <property type="evidence" value="ECO:0007669"/>
    <property type="project" value="UniProtKB-KW"/>
</dbReference>
<evidence type="ECO:0000259" key="20">
    <source>
        <dbReference type="Pfam" id="PF08245"/>
    </source>
</evidence>
<comment type="catalytic activity">
    <reaction evidence="17">
        <text>7,8-dihydropteroate + L-glutamate + ATP = 7,8-dihydrofolate + ADP + phosphate + H(+)</text>
        <dbReference type="Rhea" id="RHEA:23584"/>
        <dbReference type="ChEBI" id="CHEBI:15378"/>
        <dbReference type="ChEBI" id="CHEBI:17839"/>
        <dbReference type="ChEBI" id="CHEBI:29985"/>
        <dbReference type="ChEBI" id="CHEBI:30616"/>
        <dbReference type="ChEBI" id="CHEBI:43474"/>
        <dbReference type="ChEBI" id="CHEBI:57451"/>
        <dbReference type="ChEBI" id="CHEBI:456216"/>
        <dbReference type="EC" id="6.3.2.12"/>
    </reaction>
</comment>
<keyword evidence="14" id="KW-0289">Folate biosynthesis</keyword>
<name>R7RTF1_9CLOT</name>
<dbReference type="OrthoDB" id="9809356at2"/>
<evidence type="ECO:0000256" key="6">
    <source>
        <dbReference type="ARBA" id="ARBA00013023"/>
    </source>
</evidence>
<evidence type="ECO:0000256" key="8">
    <source>
        <dbReference type="ARBA" id="ARBA00019357"/>
    </source>
</evidence>
<dbReference type="GO" id="GO:0005524">
    <property type="term" value="F:ATP binding"/>
    <property type="evidence" value="ECO:0007669"/>
    <property type="project" value="UniProtKB-KW"/>
</dbReference>
<evidence type="ECO:0000256" key="2">
    <source>
        <dbReference type="ARBA" id="ARBA00004799"/>
    </source>
</evidence>
<comment type="pathway">
    <text evidence="2">Cofactor biosynthesis; tetrahydrofolate biosynthesis; 7,8-dihydrofolate from 2-amino-4-hydroxy-6-hydroxymethyl-7,8-dihydropteridine diphosphate and 4-aminobenzoate: step 2/2.</text>
</comment>
<keyword evidence="13" id="KW-0460">Magnesium</keyword>
<keyword evidence="9 18" id="KW-0436">Ligase</keyword>
<dbReference type="EC" id="6.3.2.12" evidence="6"/>
<dbReference type="EC" id="6.3.2.17" evidence="7"/>
<dbReference type="InterPro" id="IPR036615">
    <property type="entry name" value="Mur_ligase_C_dom_sf"/>
</dbReference>
<proteinExistence type="inferred from homology"/>
<evidence type="ECO:0000256" key="12">
    <source>
        <dbReference type="ARBA" id="ARBA00022840"/>
    </source>
</evidence>
<keyword evidence="11 18" id="KW-0547">Nucleotide-binding</keyword>
<keyword evidence="10" id="KW-0479">Metal-binding</keyword>
<sequence length="430" mass="48474">MDYREALNYIESIGKFGMNFGLKRIKRMCELLGNPQHKLKIIHVGGTNGKGSTVTFISNILIKEGYKVGVYTSPHLERFTERIKINDVEISEEDVARLIEEIKEIIDIVIAEGYDHPTEFEIVTACAFKYFYEKAVDFVVLEVGLGGRLDATNVVDPIVSIITSISFDHMNILGDTIEKIASEKAGIIKEGKPLVLYPQDKGAKEVILKKADEMNSKVYLVEDVEYIIKSNTLDGIVFDVVIMDKFYKNLMIKMLNKYQVLNAITSLLTIEVLKSLGYKVSDISIYEGLKESTWPGRFEVINKDPYIVLDGGHNIQGIKELKNGIKEYFGGKKVKIVFGVLKDKDYISMVDELIEVCNDFITVTPVSPRALDAEELKEFIKNKGKNAKAFNDIDNAIEHVLNDKDCDVVVFCGSLYMIGKIRSKLKHMLA</sequence>
<comment type="cofactor">
    <cofactor evidence="1">
        <name>Mg(2+)</name>
        <dbReference type="ChEBI" id="CHEBI:18420"/>
    </cofactor>
</comment>
<dbReference type="Pfam" id="PF08245">
    <property type="entry name" value="Mur_ligase_M"/>
    <property type="match status" value="1"/>
</dbReference>
<organism evidence="21 22">
    <name type="scientific">Thermobrachium celere DSM 8682</name>
    <dbReference type="NCBI Taxonomy" id="941824"/>
    <lineage>
        <taxon>Bacteria</taxon>
        <taxon>Bacillati</taxon>
        <taxon>Bacillota</taxon>
        <taxon>Clostridia</taxon>
        <taxon>Eubacteriales</taxon>
        <taxon>Clostridiaceae</taxon>
        <taxon>Thermobrachium</taxon>
    </lineage>
</organism>
<dbReference type="GO" id="GO:0046872">
    <property type="term" value="F:metal ion binding"/>
    <property type="evidence" value="ECO:0007669"/>
    <property type="project" value="UniProtKB-KW"/>
</dbReference>
<dbReference type="GO" id="GO:0004326">
    <property type="term" value="F:tetrahydrofolylpolyglutamate synthase activity"/>
    <property type="evidence" value="ECO:0007669"/>
    <property type="project" value="UniProtKB-EC"/>
</dbReference>
<reference evidence="21" key="1">
    <citation type="submission" date="2013-03" db="EMBL/GenBank/DDBJ databases">
        <title>Draft genome sequence of the hydrogen-ethanol-producing anaerobic alkalithermophilic Caloramator celere.</title>
        <authorList>
            <person name="Ciranna A."/>
            <person name="Larjo A."/>
            <person name="Kivisto A."/>
            <person name="Santala V."/>
            <person name="Roos C."/>
            <person name="Karp M."/>
        </authorList>
    </citation>
    <scope>NUCLEOTIDE SEQUENCE [LARGE SCALE GENOMIC DNA]</scope>
    <source>
        <strain evidence="21">DSM 8682</strain>
    </source>
</reference>
<dbReference type="PROSITE" id="PS01011">
    <property type="entry name" value="FOLYLPOLYGLU_SYNT_1"/>
    <property type="match status" value="1"/>
</dbReference>
<evidence type="ECO:0000256" key="10">
    <source>
        <dbReference type="ARBA" id="ARBA00022723"/>
    </source>
</evidence>
<evidence type="ECO:0000256" key="11">
    <source>
        <dbReference type="ARBA" id="ARBA00022741"/>
    </source>
</evidence>
<evidence type="ECO:0000313" key="22">
    <source>
        <dbReference type="Proteomes" id="UP000014923"/>
    </source>
</evidence>
<dbReference type="FunFam" id="3.40.1190.10:FF:000004">
    <property type="entry name" value="Dihydrofolate synthase/folylpolyglutamate synthase"/>
    <property type="match status" value="1"/>
</dbReference>
<dbReference type="SUPFAM" id="SSF53244">
    <property type="entry name" value="MurD-like peptide ligases, peptide-binding domain"/>
    <property type="match status" value="1"/>
</dbReference>
<dbReference type="Gene3D" id="3.40.1190.10">
    <property type="entry name" value="Mur-like, catalytic domain"/>
    <property type="match status" value="1"/>
</dbReference>
<dbReference type="GO" id="GO:0008841">
    <property type="term" value="F:dihydrofolate synthase activity"/>
    <property type="evidence" value="ECO:0007669"/>
    <property type="project" value="UniProtKB-EC"/>
</dbReference>
<dbReference type="InterPro" id="IPR036565">
    <property type="entry name" value="Mur-like_cat_sf"/>
</dbReference>
<evidence type="ECO:0000259" key="19">
    <source>
        <dbReference type="Pfam" id="PF02875"/>
    </source>
</evidence>
<dbReference type="Gene3D" id="3.90.190.20">
    <property type="entry name" value="Mur ligase, C-terminal domain"/>
    <property type="match status" value="1"/>
</dbReference>
<gene>
    <name evidence="21" type="ORF">TCEL_00551</name>
</gene>
<dbReference type="AlphaFoldDB" id="R7RTF1"/>
<dbReference type="PIRSF" id="PIRSF001563">
    <property type="entry name" value="Folylpolyglu_synth"/>
    <property type="match status" value="1"/>
</dbReference>
<dbReference type="InterPro" id="IPR001645">
    <property type="entry name" value="Folylpolyglutamate_synth"/>
</dbReference>
<dbReference type="GO" id="GO:0005737">
    <property type="term" value="C:cytoplasm"/>
    <property type="evidence" value="ECO:0007669"/>
    <property type="project" value="TreeGrafter"/>
</dbReference>
<evidence type="ECO:0000256" key="17">
    <source>
        <dbReference type="ARBA" id="ARBA00049161"/>
    </source>
</evidence>
<evidence type="ECO:0000313" key="21">
    <source>
        <dbReference type="EMBL" id="CDF58505.1"/>
    </source>
</evidence>
<dbReference type="HOGENOM" id="CLU_015869_1_2_9"/>
<dbReference type="SUPFAM" id="SSF53623">
    <property type="entry name" value="MurD-like peptide ligases, catalytic domain"/>
    <property type="match status" value="1"/>
</dbReference>
<dbReference type="Pfam" id="PF02875">
    <property type="entry name" value="Mur_ligase_C"/>
    <property type="match status" value="1"/>
</dbReference>
<comment type="similarity">
    <text evidence="4 18">Belongs to the folylpolyglutamate synthase family.</text>
</comment>
<evidence type="ECO:0000256" key="1">
    <source>
        <dbReference type="ARBA" id="ARBA00001946"/>
    </source>
</evidence>
<keyword evidence="22" id="KW-1185">Reference proteome</keyword>
<keyword evidence="12 18" id="KW-0067">ATP-binding</keyword>
<dbReference type="EMBL" id="CAVN010000097">
    <property type="protein sequence ID" value="CDF58505.1"/>
    <property type="molecule type" value="Genomic_DNA"/>
</dbReference>
<comment type="caution">
    <text evidence="21">The sequence shown here is derived from an EMBL/GenBank/DDBJ whole genome shotgun (WGS) entry which is preliminary data.</text>
</comment>
<dbReference type="PANTHER" id="PTHR11136">
    <property type="entry name" value="FOLYLPOLYGLUTAMATE SYNTHASE-RELATED"/>
    <property type="match status" value="1"/>
</dbReference>
<comment type="subunit">
    <text evidence="5">Monomer.</text>
</comment>
<evidence type="ECO:0000256" key="3">
    <source>
        <dbReference type="ARBA" id="ARBA00005150"/>
    </source>
</evidence>
<evidence type="ECO:0000256" key="14">
    <source>
        <dbReference type="ARBA" id="ARBA00022909"/>
    </source>
</evidence>
<feature type="domain" description="Mur ligase central" evidence="20">
    <location>
        <begin position="44"/>
        <end position="268"/>
    </location>
</feature>
<dbReference type="eggNOG" id="COG0285">
    <property type="taxonomic scope" value="Bacteria"/>
</dbReference>
<dbReference type="InterPro" id="IPR018109">
    <property type="entry name" value="Folylpolyglutamate_synth_CS"/>
</dbReference>
<protein>
    <recommendedName>
        <fullName evidence="8">Dihydrofolate synthase/folylpolyglutamate synthase</fullName>
        <ecNumber evidence="6">6.3.2.12</ecNumber>
        <ecNumber evidence="7">6.3.2.17</ecNumber>
    </recommendedName>
    <alternativeName>
        <fullName evidence="15">Tetrahydrofolylpolyglutamate synthase</fullName>
    </alternativeName>
</protein>
<dbReference type="RefSeq" id="WP_018662638.1">
    <property type="nucleotide sequence ID" value="NZ_HF952018.1"/>
</dbReference>
<evidence type="ECO:0000256" key="18">
    <source>
        <dbReference type="PIRNR" id="PIRNR001563"/>
    </source>
</evidence>
<dbReference type="PROSITE" id="PS01012">
    <property type="entry name" value="FOLYLPOLYGLU_SYNT_2"/>
    <property type="match status" value="1"/>
</dbReference>
<accession>R7RTF1</accession>
<evidence type="ECO:0000256" key="13">
    <source>
        <dbReference type="ARBA" id="ARBA00022842"/>
    </source>
</evidence>
<dbReference type="Proteomes" id="UP000014923">
    <property type="component" value="Unassembled WGS sequence"/>
</dbReference>
<evidence type="ECO:0000256" key="9">
    <source>
        <dbReference type="ARBA" id="ARBA00022598"/>
    </source>
</evidence>
<evidence type="ECO:0000256" key="16">
    <source>
        <dbReference type="ARBA" id="ARBA00047493"/>
    </source>
</evidence>
<evidence type="ECO:0000256" key="7">
    <source>
        <dbReference type="ARBA" id="ARBA00013025"/>
    </source>
</evidence>
<evidence type="ECO:0000256" key="4">
    <source>
        <dbReference type="ARBA" id="ARBA00008276"/>
    </source>
</evidence>
<comment type="catalytic activity">
    <reaction evidence="16">
        <text>(6S)-5,6,7,8-tetrahydrofolyl-(gamma-L-Glu)(n) + L-glutamate + ATP = (6S)-5,6,7,8-tetrahydrofolyl-(gamma-L-Glu)(n+1) + ADP + phosphate + H(+)</text>
        <dbReference type="Rhea" id="RHEA:10580"/>
        <dbReference type="Rhea" id="RHEA-COMP:14738"/>
        <dbReference type="Rhea" id="RHEA-COMP:14740"/>
        <dbReference type="ChEBI" id="CHEBI:15378"/>
        <dbReference type="ChEBI" id="CHEBI:29985"/>
        <dbReference type="ChEBI" id="CHEBI:30616"/>
        <dbReference type="ChEBI" id="CHEBI:43474"/>
        <dbReference type="ChEBI" id="CHEBI:141005"/>
        <dbReference type="ChEBI" id="CHEBI:456216"/>
        <dbReference type="EC" id="6.3.2.17"/>
    </reaction>
</comment>
<dbReference type="PANTHER" id="PTHR11136:SF0">
    <property type="entry name" value="DIHYDROFOLATE SYNTHETASE-RELATED"/>
    <property type="match status" value="1"/>
</dbReference>
<feature type="domain" description="Mur ligase C-terminal" evidence="19">
    <location>
        <begin position="296"/>
        <end position="414"/>
    </location>
</feature>
<dbReference type="InterPro" id="IPR013221">
    <property type="entry name" value="Mur_ligase_cen"/>
</dbReference>